<name>A0ABQ5HMT9_9ASTR</name>
<dbReference type="Proteomes" id="UP001151760">
    <property type="component" value="Unassembled WGS sequence"/>
</dbReference>
<evidence type="ECO:0000256" key="1">
    <source>
        <dbReference type="SAM" id="MobiDB-lite"/>
    </source>
</evidence>
<proteinExistence type="predicted"/>
<keyword evidence="3" id="KW-1185">Reference proteome</keyword>
<protein>
    <submittedName>
        <fullName evidence="2">Uncharacterized protein</fullName>
    </submittedName>
</protein>
<feature type="region of interest" description="Disordered" evidence="1">
    <location>
        <begin position="256"/>
        <end position="280"/>
    </location>
</feature>
<feature type="compositionally biased region" description="Polar residues" evidence="1">
    <location>
        <begin position="257"/>
        <end position="274"/>
    </location>
</feature>
<evidence type="ECO:0000313" key="2">
    <source>
        <dbReference type="EMBL" id="GJT88736.1"/>
    </source>
</evidence>
<accession>A0ABQ5HMT9</accession>
<reference evidence="2" key="1">
    <citation type="journal article" date="2022" name="Int. J. Mol. Sci.">
        <title>Draft Genome of Tanacetum Coccineum: Genomic Comparison of Closely Related Tanacetum-Family Plants.</title>
        <authorList>
            <person name="Yamashiro T."/>
            <person name="Shiraishi A."/>
            <person name="Nakayama K."/>
            <person name="Satake H."/>
        </authorList>
    </citation>
    <scope>NUCLEOTIDE SEQUENCE</scope>
</reference>
<reference evidence="2" key="2">
    <citation type="submission" date="2022-01" db="EMBL/GenBank/DDBJ databases">
        <authorList>
            <person name="Yamashiro T."/>
            <person name="Shiraishi A."/>
            <person name="Satake H."/>
            <person name="Nakayama K."/>
        </authorList>
    </citation>
    <scope>NUCLEOTIDE SEQUENCE</scope>
</reference>
<dbReference type="EMBL" id="BQNB010019758">
    <property type="protein sequence ID" value="GJT88736.1"/>
    <property type="molecule type" value="Genomic_DNA"/>
</dbReference>
<comment type="caution">
    <text evidence="2">The sequence shown here is derived from an EMBL/GenBank/DDBJ whole genome shotgun (WGS) entry which is preliminary data.</text>
</comment>
<evidence type="ECO:0000313" key="3">
    <source>
        <dbReference type="Proteomes" id="UP001151760"/>
    </source>
</evidence>
<organism evidence="2 3">
    <name type="scientific">Tanacetum coccineum</name>
    <dbReference type="NCBI Taxonomy" id="301880"/>
    <lineage>
        <taxon>Eukaryota</taxon>
        <taxon>Viridiplantae</taxon>
        <taxon>Streptophyta</taxon>
        <taxon>Embryophyta</taxon>
        <taxon>Tracheophyta</taxon>
        <taxon>Spermatophyta</taxon>
        <taxon>Magnoliopsida</taxon>
        <taxon>eudicotyledons</taxon>
        <taxon>Gunneridae</taxon>
        <taxon>Pentapetalae</taxon>
        <taxon>asterids</taxon>
        <taxon>campanulids</taxon>
        <taxon>Asterales</taxon>
        <taxon>Asteraceae</taxon>
        <taxon>Asteroideae</taxon>
        <taxon>Anthemideae</taxon>
        <taxon>Anthemidinae</taxon>
        <taxon>Tanacetum</taxon>
    </lineage>
</organism>
<sequence>MCSGGVIDVVFNGAFGGVGDEEVVVGEGVVVTSSSLEMLTNSCLGGIMVSLIFLEGLEEEALVDFMVELCEENEDGRKNEKDGLFNLKANDQMDVVFDGAFGGVGDEEVVVGEGVVVTSSSLEMLTNSYLGGIMVSLIFLEGLEEEALVEFMVELCKEYEDGRKNEKDGLFNLKANDQISKPIATKEKVSKPNTTAPSLKEDVNEAVLQPKESPKVIIDDSYGPVNEHGYYKDDIDLEQLRSTMDKLMDENKVLDINPNTISEGSGETMHSNPNDKGGLTTHVSAPADVNVSVKGSLWDQFMKTHGVSTSKLKSFITDSDESEVEEVCMPDVLPGGGFLDDVEDDLDCFIGYEDQVYDLPKKARDFCAQYDIHLNSRHRK</sequence>
<gene>
    <name evidence="2" type="ORF">Tco_1070453</name>
</gene>